<feature type="region of interest" description="Disordered" evidence="1">
    <location>
        <begin position="45"/>
        <end position="104"/>
    </location>
</feature>
<dbReference type="EMBL" id="QOIP01000004">
    <property type="protein sequence ID" value="RLU23763.1"/>
    <property type="molecule type" value="Genomic_DNA"/>
</dbReference>
<proteinExistence type="predicted"/>
<gene>
    <name evidence="2" type="ORF">DMN91_003971</name>
</gene>
<accession>A0A3L8DUB6</accession>
<dbReference type="AlphaFoldDB" id="A0A3L8DUB6"/>
<feature type="compositionally biased region" description="Low complexity" evidence="1">
    <location>
        <begin position="94"/>
        <end position="104"/>
    </location>
</feature>
<organism evidence="2 3">
    <name type="scientific">Ooceraea biroi</name>
    <name type="common">Clonal raider ant</name>
    <name type="synonym">Cerapachys biroi</name>
    <dbReference type="NCBI Taxonomy" id="2015173"/>
    <lineage>
        <taxon>Eukaryota</taxon>
        <taxon>Metazoa</taxon>
        <taxon>Ecdysozoa</taxon>
        <taxon>Arthropoda</taxon>
        <taxon>Hexapoda</taxon>
        <taxon>Insecta</taxon>
        <taxon>Pterygota</taxon>
        <taxon>Neoptera</taxon>
        <taxon>Endopterygota</taxon>
        <taxon>Hymenoptera</taxon>
        <taxon>Apocrita</taxon>
        <taxon>Aculeata</taxon>
        <taxon>Formicoidea</taxon>
        <taxon>Formicidae</taxon>
        <taxon>Dorylinae</taxon>
        <taxon>Ooceraea</taxon>
    </lineage>
</organism>
<comment type="caution">
    <text evidence="2">The sequence shown here is derived from an EMBL/GenBank/DDBJ whole genome shotgun (WGS) entry which is preliminary data.</text>
</comment>
<evidence type="ECO:0000313" key="2">
    <source>
        <dbReference type="EMBL" id="RLU23763.1"/>
    </source>
</evidence>
<protein>
    <submittedName>
        <fullName evidence="2">Uncharacterized protein</fullName>
    </submittedName>
</protein>
<sequence length="104" mass="11887">MYPYHGTACLEFSIARRSYLARKRGNKSNMLLTVEVSKLVISMSQQDNELSREAGRADAPGPEQHQRTQQPQQQEPQRNSRSRSRSSRSRSSRSSRSSCSRSEK</sequence>
<dbReference type="Proteomes" id="UP000279307">
    <property type="component" value="Chromosome 4"/>
</dbReference>
<feature type="compositionally biased region" description="Basic residues" evidence="1">
    <location>
        <begin position="80"/>
        <end position="93"/>
    </location>
</feature>
<feature type="compositionally biased region" description="Low complexity" evidence="1">
    <location>
        <begin position="67"/>
        <end position="77"/>
    </location>
</feature>
<evidence type="ECO:0000313" key="3">
    <source>
        <dbReference type="Proteomes" id="UP000279307"/>
    </source>
</evidence>
<reference evidence="2 3" key="1">
    <citation type="journal article" date="2018" name="Genome Res.">
        <title>The genomic architecture and molecular evolution of ant odorant receptors.</title>
        <authorList>
            <person name="McKenzie S.K."/>
            <person name="Kronauer D.J.C."/>
        </authorList>
    </citation>
    <scope>NUCLEOTIDE SEQUENCE [LARGE SCALE GENOMIC DNA]</scope>
    <source>
        <strain evidence="2">Clonal line C1</strain>
    </source>
</reference>
<name>A0A3L8DUB6_OOCBI</name>
<evidence type="ECO:0000256" key="1">
    <source>
        <dbReference type="SAM" id="MobiDB-lite"/>
    </source>
</evidence>